<evidence type="ECO:0000256" key="4">
    <source>
        <dbReference type="ARBA" id="ARBA00022832"/>
    </source>
</evidence>
<comment type="catalytic activity">
    <reaction evidence="12">
        <text>(3Z)-dodecenoyl-CoA = (2E)-dodecenoyl-CoA</text>
        <dbReference type="Rhea" id="RHEA:23716"/>
        <dbReference type="ChEBI" id="CHEBI:57330"/>
        <dbReference type="ChEBI" id="CHEBI:58543"/>
        <dbReference type="EC" id="5.3.3.8"/>
    </reaction>
    <physiologicalReaction direction="left-to-right" evidence="12">
        <dbReference type="Rhea" id="RHEA:23717"/>
    </physiologicalReaction>
</comment>
<organism evidence="17">
    <name type="scientific">Cacopsylla melanoneura</name>
    <dbReference type="NCBI Taxonomy" id="428564"/>
    <lineage>
        <taxon>Eukaryota</taxon>
        <taxon>Metazoa</taxon>
        <taxon>Ecdysozoa</taxon>
        <taxon>Arthropoda</taxon>
        <taxon>Hexapoda</taxon>
        <taxon>Insecta</taxon>
        <taxon>Pterygota</taxon>
        <taxon>Neoptera</taxon>
        <taxon>Paraneoptera</taxon>
        <taxon>Hemiptera</taxon>
        <taxon>Sternorrhyncha</taxon>
        <taxon>Psylloidea</taxon>
        <taxon>Psyllidae</taxon>
        <taxon>Psyllinae</taxon>
        <taxon>Cacopsylla</taxon>
    </lineage>
</organism>
<evidence type="ECO:0000256" key="15">
    <source>
        <dbReference type="ARBA" id="ARBA00068317"/>
    </source>
</evidence>
<evidence type="ECO:0000313" key="17">
    <source>
        <dbReference type="EMBL" id="CAG6651051.1"/>
    </source>
</evidence>
<evidence type="ECO:0000256" key="6">
    <source>
        <dbReference type="ARBA" id="ARBA00022990"/>
    </source>
</evidence>
<dbReference type="EMBL" id="HBUF01165352">
    <property type="protein sequence ID" value="CAG6651051.1"/>
    <property type="molecule type" value="Transcribed_RNA"/>
</dbReference>
<keyword evidence="5" id="KW-0809">Transit peptide</keyword>
<evidence type="ECO:0000256" key="5">
    <source>
        <dbReference type="ARBA" id="ARBA00022946"/>
    </source>
</evidence>
<dbReference type="EMBL" id="HBUF01165355">
    <property type="protein sequence ID" value="CAG6651060.1"/>
    <property type="molecule type" value="Transcribed_RNA"/>
</dbReference>
<evidence type="ECO:0000256" key="14">
    <source>
        <dbReference type="ARBA" id="ARBA00056147"/>
    </source>
</evidence>
<accession>A0A8D8RHZ7</accession>
<comment type="pathway">
    <text evidence="2">Lipid metabolism; fatty acid beta-oxidation.</text>
</comment>
<dbReference type="InterPro" id="IPR029045">
    <property type="entry name" value="ClpP/crotonase-like_dom_sf"/>
</dbReference>
<keyword evidence="9 17" id="KW-0413">Isomerase</keyword>
<dbReference type="Gene3D" id="3.90.226.10">
    <property type="entry name" value="2-enoyl-CoA Hydratase, Chain A, domain 1"/>
    <property type="match status" value="1"/>
</dbReference>
<comment type="function">
    <text evidence="14">Key enzyme of fatty acid beta-oxidation. Able to isomerize both 3-cis (3Z) and 3-trans (3E) double bonds into the 2-trans (2E) form in a range of enoyl-CoA species, with a preference for (3Z)-enoyl-CoAs over (3E)-enoyl-CoAs. The catalytic efficiency of this enzyme is not affected by the fatty acyl chain length.</text>
</comment>
<comment type="catalytic activity">
    <reaction evidence="10">
        <text>(3Z)-decenoyl-CoA = (2E)-decenoyl-CoA</text>
        <dbReference type="Rhea" id="RHEA:77195"/>
        <dbReference type="ChEBI" id="CHEBI:61406"/>
        <dbReference type="ChEBI" id="CHEBI:195601"/>
    </reaction>
    <physiologicalReaction direction="left-to-right" evidence="10">
        <dbReference type="Rhea" id="RHEA:77196"/>
    </physiologicalReaction>
</comment>
<comment type="catalytic activity">
    <reaction evidence="13">
        <text>(3Z)-octenoyl-CoA = (2E)-octenoyl-CoA</text>
        <dbReference type="Rhea" id="RHEA:46044"/>
        <dbReference type="ChEBI" id="CHEBI:62242"/>
        <dbReference type="ChEBI" id="CHEBI:85640"/>
    </reaction>
    <physiologicalReaction direction="left-to-right" evidence="13">
        <dbReference type="Rhea" id="RHEA:46045"/>
    </physiologicalReaction>
</comment>
<dbReference type="InterPro" id="IPR001753">
    <property type="entry name" value="Enoyl-CoA_hydra/iso"/>
</dbReference>
<protein>
    <recommendedName>
        <fullName evidence="15">Enoyl-CoA delta isomerase 1, mitochondrial</fullName>
    </recommendedName>
    <alternativeName>
        <fullName evidence="16">3,2-trans-enoyl-CoA isomerase</fullName>
    </alternativeName>
</protein>
<keyword evidence="8" id="KW-0496">Mitochondrion</keyword>
<dbReference type="SUPFAM" id="SSF52096">
    <property type="entry name" value="ClpP/crotonase"/>
    <property type="match status" value="1"/>
</dbReference>
<comment type="subunit">
    <text evidence="3">Homotrimer.</text>
</comment>
<evidence type="ECO:0000256" key="8">
    <source>
        <dbReference type="ARBA" id="ARBA00023128"/>
    </source>
</evidence>
<keyword evidence="7" id="KW-0443">Lipid metabolism</keyword>
<dbReference type="FunFam" id="3.90.226.10:FF:000034">
    <property type="entry name" value="Enoyl-CoA delta isomerase 1"/>
    <property type="match status" value="1"/>
</dbReference>
<dbReference type="GO" id="GO:0004165">
    <property type="term" value="F:delta(3)-delta(2)-enoyl-CoA isomerase activity"/>
    <property type="evidence" value="ECO:0007669"/>
    <property type="project" value="UniProtKB-EC"/>
</dbReference>
<dbReference type="PANTHER" id="PTHR11941">
    <property type="entry name" value="ENOYL-COA HYDRATASE-RELATED"/>
    <property type="match status" value="1"/>
</dbReference>
<reference evidence="17" key="1">
    <citation type="submission" date="2021-05" db="EMBL/GenBank/DDBJ databases">
        <authorList>
            <person name="Alioto T."/>
            <person name="Alioto T."/>
            <person name="Gomez Garrido J."/>
        </authorList>
    </citation>
    <scope>NUCLEOTIDE SEQUENCE</scope>
</reference>
<dbReference type="PANTHER" id="PTHR11941:SF45">
    <property type="entry name" value="ENOYL-COA DELTA ISOMERASE 1, MITOCHONDRIAL"/>
    <property type="match status" value="1"/>
</dbReference>
<comment type="catalytic activity">
    <reaction evidence="11">
        <text>(2E)-tetradecenoyl-CoA = (3Z)-tetradecenoyl-CoA</text>
        <dbReference type="Rhea" id="RHEA:29847"/>
        <dbReference type="ChEBI" id="CHEBI:61405"/>
        <dbReference type="ChEBI" id="CHEBI:61968"/>
    </reaction>
    <physiologicalReaction direction="right-to-left" evidence="11">
        <dbReference type="Rhea" id="RHEA:29849"/>
    </physiologicalReaction>
</comment>
<name>A0A8D8RHZ7_9HEMI</name>
<dbReference type="GO" id="GO:0006635">
    <property type="term" value="P:fatty acid beta-oxidation"/>
    <property type="evidence" value="ECO:0007669"/>
    <property type="project" value="TreeGrafter"/>
</dbReference>
<dbReference type="Gene3D" id="6.10.250.170">
    <property type="match status" value="1"/>
</dbReference>
<evidence type="ECO:0000256" key="7">
    <source>
        <dbReference type="ARBA" id="ARBA00023098"/>
    </source>
</evidence>
<evidence type="ECO:0000256" key="11">
    <source>
        <dbReference type="ARBA" id="ARBA00051293"/>
    </source>
</evidence>
<dbReference type="AlphaFoldDB" id="A0A8D8RHZ7"/>
<dbReference type="EMBL" id="HBUF01165354">
    <property type="protein sequence ID" value="CAG6651057.1"/>
    <property type="molecule type" value="Transcribed_RNA"/>
</dbReference>
<evidence type="ECO:0000256" key="1">
    <source>
        <dbReference type="ARBA" id="ARBA00004305"/>
    </source>
</evidence>
<dbReference type="GO" id="GO:0005759">
    <property type="term" value="C:mitochondrial matrix"/>
    <property type="evidence" value="ECO:0007669"/>
    <property type="project" value="UniProtKB-SubCell"/>
</dbReference>
<evidence type="ECO:0000256" key="12">
    <source>
        <dbReference type="ARBA" id="ARBA00052376"/>
    </source>
</evidence>
<sequence length="253" mass="27703">MIKQISFCSGVATVKLQRTPVNSLNTGFLKNIESTLNSLEKEKARGLILTSGLPKIFTAGLDILELYNCTPESLTAFWTQLQSTWLRLHATSFPSVALINGHAPGAGCQLAMSCEYRIMLGPKYTIGLNETKMGIIAPFWFVDTMVDTLGPRQAELALTSGKLFTSSEALKVGLIDEEAGSEEEGIAKAEAFLSLYATIPGTARKLTKLMIREKTISNLMKNKEKDLKTVIELITSPQVQKGLGLYLQSLKKK</sequence>
<dbReference type="Pfam" id="PF00378">
    <property type="entry name" value="ECH_1"/>
    <property type="match status" value="1"/>
</dbReference>
<evidence type="ECO:0000256" key="3">
    <source>
        <dbReference type="ARBA" id="ARBA00011233"/>
    </source>
</evidence>
<evidence type="ECO:0000256" key="13">
    <source>
        <dbReference type="ARBA" id="ARBA00052542"/>
    </source>
</evidence>
<evidence type="ECO:0000256" key="9">
    <source>
        <dbReference type="ARBA" id="ARBA00023235"/>
    </source>
</evidence>
<keyword evidence="4" id="KW-0276">Fatty acid metabolism</keyword>
<dbReference type="CDD" id="cd06558">
    <property type="entry name" value="crotonase-like"/>
    <property type="match status" value="1"/>
</dbReference>
<evidence type="ECO:0000256" key="2">
    <source>
        <dbReference type="ARBA" id="ARBA00005005"/>
    </source>
</evidence>
<keyword evidence="6" id="KW-0007">Acetylation</keyword>
<proteinExistence type="predicted"/>
<evidence type="ECO:0000256" key="16">
    <source>
        <dbReference type="ARBA" id="ARBA00083575"/>
    </source>
</evidence>
<comment type="subcellular location">
    <subcellularLocation>
        <location evidence="1">Mitochondrion matrix</location>
    </subcellularLocation>
</comment>
<evidence type="ECO:0000256" key="10">
    <source>
        <dbReference type="ARBA" id="ARBA00050938"/>
    </source>
</evidence>